<reference evidence="6" key="1">
    <citation type="submission" date="2021-01" db="EMBL/GenBank/DDBJ databases">
        <title>Adiantum capillus-veneris genome.</title>
        <authorList>
            <person name="Fang Y."/>
            <person name="Liao Q."/>
        </authorList>
    </citation>
    <scope>NUCLEOTIDE SEQUENCE</scope>
    <source>
        <strain evidence="6">H3</strain>
        <tissue evidence="6">Leaf</tissue>
    </source>
</reference>
<dbReference type="GO" id="GO:0005509">
    <property type="term" value="F:calcium ion binding"/>
    <property type="evidence" value="ECO:0007669"/>
    <property type="project" value="InterPro"/>
</dbReference>
<gene>
    <name evidence="6" type="ORF">GOP47_0025460</name>
</gene>
<dbReference type="EMBL" id="JABFUD020000025">
    <property type="protein sequence ID" value="KAI5059141.1"/>
    <property type="molecule type" value="Genomic_DNA"/>
</dbReference>
<dbReference type="PROSITE" id="PS00018">
    <property type="entry name" value="EF_HAND_1"/>
    <property type="match status" value="1"/>
</dbReference>
<dbReference type="CDD" id="cd00051">
    <property type="entry name" value="EFh"/>
    <property type="match status" value="1"/>
</dbReference>
<comment type="caution">
    <text evidence="6">The sequence shown here is derived from an EMBL/GenBank/DDBJ whole genome shotgun (WGS) entry which is preliminary data.</text>
</comment>
<dbReference type="InterPro" id="IPR011992">
    <property type="entry name" value="EF-hand-dom_pair"/>
</dbReference>
<evidence type="ECO:0000259" key="5">
    <source>
        <dbReference type="PROSITE" id="PS50222"/>
    </source>
</evidence>
<evidence type="ECO:0000256" key="2">
    <source>
        <dbReference type="ARBA" id="ARBA00022723"/>
    </source>
</evidence>
<evidence type="ECO:0000313" key="7">
    <source>
        <dbReference type="Proteomes" id="UP000886520"/>
    </source>
</evidence>
<proteinExistence type="inferred from homology"/>
<evidence type="ECO:0000256" key="4">
    <source>
        <dbReference type="ARBA" id="ARBA00022837"/>
    </source>
</evidence>
<dbReference type="FunFam" id="1.10.238.10:FF:000001">
    <property type="entry name" value="Calmodulin 1"/>
    <property type="match status" value="1"/>
</dbReference>
<evidence type="ECO:0000256" key="1">
    <source>
        <dbReference type="ARBA" id="ARBA00009763"/>
    </source>
</evidence>
<dbReference type="PROSITE" id="PS50222">
    <property type="entry name" value="EF_HAND_2"/>
    <property type="match status" value="2"/>
</dbReference>
<dbReference type="GO" id="GO:0016460">
    <property type="term" value="C:myosin II complex"/>
    <property type="evidence" value="ECO:0007669"/>
    <property type="project" value="TreeGrafter"/>
</dbReference>
<sequence length="97" mass="11172">MINEVDANENGIINFPKPLNLMAPKMKDSDTKEKLKEEFKVLDKHLNGLNFSELHHVMKNLGEKLTNEEVDETIQEVDVDGDGHVNYNEFVRMMLSN</sequence>
<dbReference type="PANTHER" id="PTHR23048:SF53">
    <property type="entry name" value="CALMODULIN"/>
    <property type="match status" value="1"/>
</dbReference>
<dbReference type="AlphaFoldDB" id="A0A9D4Z450"/>
<dbReference type="InterPro" id="IPR018247">
    <property type="entry name" value="EF_Hand_1_Ca_BS"/>
</dbReference>
<feature type="domain" description="EF-hand" evidence="5">
    <location>
        <begin position="65"/>
        <end position="97"/>
    </location>
</feature>
<dbReference type="SUPFAM" id="SSF47473">
    <property type="entry name" value="EF-hand"/>
    <property type="match status" value="1"/>
</dbReference>
<evidence type="ECO:0000256" key="3">
    <source>
        <dbReference type="ARBA" id="ARBA00022737"/>
    </source>
</evidence>
<keyword evidence="3" id="KW-0677">Repeat</keyword>
<keyword evidence="7" id="KW-1185">Reference proteome</keyword>
<dbReference type="InterPro" id="IPR050230">
    <property type="entry name" value="CALM/Myosin/TropC-like"/>
</dbReference>
<organism evidence="6 7">
    <name type="scientific">Adiantum capillus-veneris</name>
    <name type="common">Maidenhair fern</name>
    <dbReference type="NCBI Taxonomy" id="13818"/>
    <lineage>
        <taxon>Eukaryota</taxon>
        <taxon>Viridiplantae</taxon>
        <taxon>Streptophyta</taxon>
        <taxon>Embryophyta</taxon>
        <taxon>Tracheophyta</taxon>
        <taxon>Polypodiopsida</taxon>
        <taxon>Polypodiidae</taxon>
        <taxon>Polypodiales</taxon>
        <taxon>Pteridineae</taxon>
        <taxon>Pteridaceae</taxon>
        <taxon>Vittarioideae</taxon>
        <taxon>Adiantum</taxon>
    </lineage>
</organism>
<comment type="similarity">
    <text evidence="1">Belongs to the calmodulin family.</text>
</comment>
<dbReference type="SMART" id="SM00054">
    <property type="entry name" value="EFh"/>
    <property type="match status" value="2"/>
</dbReference>
<dbReference type="OrthoDB" id="26525at2759"/>
<dbReference type="PANTHER" id="PTHR23048">
    <property type="entry name" value="MYOSIN LIGHT CHAIN 1, 3"/>
    <property type="match status" value="1"/>
</dbReference>
<dbReference type="Pfam" id="PF13499">
    <property type="entry name" value="EF-hand_7"/>
    <property type="match status" value="1"/>
</dbReference>
<evidence type="ECO:0000313" key="6">
    <source>
        <dbReference type="EMBL" id="KAI5059141.1"/>
    </source>
</evidence>
<dbReference type="Proteomes" id="UP000886520">
    <property type="component" value="Chromosome 25"/>
</dbReference>
<keyword evidence="4" id="KW-0106">Calcium</keyword>
<feature type="domain" description="EF-hand" evidence="5">
    <location>
        <begin position="30"/>
        <end position="64"/>
    </location>
</feature>
<accession>A0A9D4Z450</accession>
<keyword evidence="2" id="KW-0479">Metal-binding</keyword>
<protein>
    <recommendedName>
        <fullName evidence="5">EF-hand domain-containing protein</fullName>
    </recommendedName>
</protein>
<name>A0A9D4Z450_ADICA</name>
<dbReference type="InterPro" id="IPR002048">
    <property type="entry name" value="EF_hand_dom"/>
</dbReference>
<dbReference type="Gene3D" id="1.10.238.10">
    <property type="entry name" value="EF-hand"/>
    <property type="match status" value="1"/>
</dbReference>